<sequence>MFKEFQAGLSKFFTKKWIPIIVLLVICFVLIAYSSYKGTVLDRMTNGASPFPSPSQMANPPSILPVGTANVIATPTVGAGSTVQPPASGYTAQNVATPSDLLPKDQNSQWATLNPVGGNVAIPDLLQAGYHIGLDTIGQTLKNANYQLRSDPIIEKQNTGPWLQSTIEPDYARIPLEIGQGQR</sequence>
<evidence type="ECO:0000259" key="2">
    <source>
        <dbReference type="Pfam" id="PF23983"/>
    </source>
</evidence>
<feature type="domain" description="Minor capsid protein P11 C-terminal conserved region" evidence="2">
    <location>
        <begin position="97"/>
        <end position="177"/>
    </location>
</feature>
<dbReference type="Pfam" id="PF23983">
    <property type="entry name" value="P11_C"/>
    <property type="match status" value="1"/>
</dbReference>
<proteinExistence type="predicted"/>
<keyword evidence="1" id="KW-1133">Transmembrane helix</keyword>
<evidence type="ECO:0000313" key="3">
    <source>
        <dbReference type="EMBL" id="QHT90351.1"/>
    </source>
</evidence>
<feature type="transmembrane region" description="Helical" evidence="1">
    <location>
        <begin position="17"/>
        <end position="36"/>
    </location>
</feature>
<keyword evidence="1" id="KW-0472">Membrane</keyword>
<dbReference type="InterPro" id="IPR055730">
    <property type="entry name" value="P11_C"/>
</dbReference>
<dbReference type="AlphaFoldDB" id="A0A6C0IBD5"/>
<keyword evidence="1" id="KW-0812">Transmembrane</keyword>
<protein>
    <recommendedName>
        <fullName evidence="2">Minor capsid protein P11 C-terminal conserved region domain-containing protein</fullName>
    </recommendedName>
</protein>
<organism evidence="3">
    <name type="scientific">viral metagenome</name>
    <dbReference type="NCBI Taxonomy" id="1070528"/>
    <lineage>
        <taxon>unclassified sequences</taxon>
        <taxon>metagenomes</taxon>
        <taxon>organismal metagenomes</taxon>
    </lineage>
</organism>
<evidence type="ECO:0000256" key="1">
    <source>
        <dbReference type="SAM" id="Phobius"/>
    </source>
</evidence>
<accession>A0A6C0IBD5</accession>
<name>A0A6C0IBD5_9ZZZZ</name>
<dbReference type="EMBL" id="MN740153">
    <property type="protein sequence ID" value="QHT90351.1"/>
    <property type="molecule type" value="Genomic_DNA"/>
</dbReference>
<reference evidence="3" key="1">
    <citation type="journal article" date="2020" name="Nature">
        <title>Giant virus diversity and host interactions through global metagenomics.</title>
        <authorList>
            <person name="Schulz F."/>
            <person name="Roux S."/>
            <person name="Paez-Espino D."/>
            <person name="Jungbluth S."/>
            <person name="Walsh D.A."/>
            <person name="Denef V.J."/>
            <person name="McMahon K.D."/>
            <person name="Konstantinidis K.T."/>
            <person name="Eloe-Fadrosh E.A."/>
            <person name="Kyrpides N.C."/>
            <person name="Woyke T."/>
        </authorList>
    </citation>
    <scope>NUCLEOTIDE SEQUENCE</scope>
    <source>
        <strain evidence="3">GVMAG-M-3300023184-68</strain>
    </source>
</reference>